<dbReference type="InterPro" id="IPR036597">
    <property type="entry name" value="Fido-like_dom_sf"/>
</dbReference>
<protein>
    <submittedName>
        <fullName evidence="2">Fic family protein</fullName>
    </submittedName>
</protein>
<accession>A0ABY5KPK6</accession>
<evidence type="ECO:0000313" key="3">
    <source>
        <dbReference type="Proteomes" id="UP001316384"/>
    </source>
</evidence>
<evidence type="ECO:0000313" key="2">
    <source>
        <dbReference type="EMBL" id="UUI71730.1"/>
    </source>
</evidence>
<sequence length="218" mass="23448">MPDHLLDWWRVRDEVGWSTAAHHVTGPVRGDRDGFLDVVRATAARDAHRAARLEAALHLAGGTADAGQPLTLDVLTGWQRVVLGVPTVDFRTGPAYAKGGRERYGLEPTTRARFEQCLAEAADPRVPLPARAARVHLDVCFVHPFPDGNGRAALLSMYAVLRREGVVPDQAAPAVTIVRRADDAPGARSFVRLVEVLVGSTRRRASGVPSGTSAFSHG</sequence>
<dbReference type="SUPFAM" id="SSF140931">
    <property type="entry name" value="Fic-like"/>
    <property type="match status" value="1"/>
</dbReference>
<reference evidence="2 3" key="1">
    <citation type="submission" date="2022-07" db="EMBL/GenBank/DDBJ databases">
        <title>Novel species in genus cellulomonas.</title>
        <authorList>
            <person name="Ye L."/>
        </authorList>
    </citation>
    <scope>NUCLEOTIDE SEQUENCE [LARGE SCALE GENOMIC DNA]</scope>
    <source>
        <strain evidence="3">zg-B89</strain>
    </source>
</reference>
<dbReference type="EMBL" id="CP101987">
    <property type="protein sequence ID" value="UUI71730.1"/>
    <property type="molecule type" value="Genomic_DNA"/>
</dbReference>
<dbReference type="Gene3D" id="1.10.3290.10">
    <property type="entry name" value="Fido-like domain"/>
    <property type="match status" value="1"/>
</dbReference>
<dbReference type="InterPro" id="IPR003812">
    <property type="entry name" value="Fido"/>
</dbReference>
<name>A0ABY5KPK6_9CELL</name>
<dbReference type="Pfam" id="PF02661">
    <property type="entry name" value="Fic"/>
    <property type="match status" value="1"/>
</dbReference>
<dbReference type="RefSeq" id="WP_227576765.1">
    <property type="nucleotide sequence ID" value="NZ_CP101987.1"/>
</dbReference>
<dbReference type="Proteomes" id="UP001316384">
    <property type="component" value="Chromosome"/>
</dbReference>
<keyword evidence="3" id="KW-1185">Reference proteome</keyword>
<feature type="domain" description="Fido" evidence="1">
    <location>
        <begin position="70"/>
        <end position="199"/>
    </location>
</feature>
<organism evidence="2 3">
    <name type="scientific">Cellulomonas xiejunii</name>
    <dbReference type="NCBI Taxonomy" id="2968083"/>
    <lineage>
        <taxon>Bacteria</taxon>
        <taxon>Bacillati</taxon>
        <taxon>Actinomycetota</taxon>
        <taxon>Actinomycetes</taxon>
        <taxon>Micrococcales</taxon>
        <taxon>Cellulomonadaceae</taxon>
        <taxon>Cellulomonas</taxon>
    </lineage>
</organism>
<dbReference type="PROSITE" id="PS51459">
    <property type="entry name" value="FIDO"/>
    <property type="match status" value="1"/>
</dbReference>
<proteinExistence type="predicted"/>
<evidence type="ECO:0000259" key="1">
    <source>
        <dbReference type="PROSITE" id="PS51459"/>
    </source>
</evidence>
<gene>
    <name evidence="2" type="ORF">NP048_18390</name>
</gene>